<keyword evidence="1" id="KW-0732">Signal</keyword>
<proteinExistence type="predicted"/>
<dbReference type="AlphaFoldDB" id="A0A2H1G4V3"/>
<reference evidence="3" key="1">
    <citation type="submission" date="2017-05" db="EMBL/GenBank/DDBJ databases">
        <authorList>
            <person name="Song R."/>
            <person name="Chenine A.L."/>
            <person name="Ruprecht R.M."/>
        </authorList>
    </citation>
    <scope>NUCLEOTIDE SEQUENCE [LARGE SCALE GENOMIC DNA]</scope>
</reference>
<feature type="chain" id="PRO_5013594480" description="4Fe-4S ferredoxin-type domain-containing protein" evidence="1">
    <location>
        <begin position="19"/>
        <end position="124"/>
    </location>
</feature>
<gene>
    <name evidence="2" type="ORF">ZT1E4_G3988</name>
</gene>
<dbReference type="EMBL" id="LT854255">
    <property type="protein sequence ID" value="SMR48597.1"/>
    <property type="molecule type" value="Genomic_DNA"/>
</dbReference>
<accession>A0A2H1G4V3</accession>
<dbReference type="Proteomes" id="UP000245764">
    <property type="component" value="Chromosome 3"/>
</dbReference>
<evidence type="ECO:0000256" key="1">
    <source>
        <dbReference type="SAM" id="SignalP"/>
    </source>
</evidence>
<organism evidence="2 3">
    <name type="scientific">Zymoseptoria tritici ST99CH_1E4</name>
    <dbReference type="NCBI Taxonomy" id="1276532"/>
    <lineage>
        <taxon>Eukaryota</taxon>
        <taxon>Fungi</taxon>
        <taxon>Dikarya</taxon>
        <taxon>Ascomycota</taxon>
        <taxon>Pezizomycotina</taxon>
        <taxon>Dothideomycetes</taxon>
        <taxon>Dothideomycetidae</taxon>
        <taxon>Mycosphaerellales</taxon>
        <taxon>Mycosphaerellaceae</taxon>
        <taxon>Zymoseptoria</taxon>
    </lineage>
</organism>
<feature type="signal peptide" evidence="1">
    <location>
        <begin position="1"/>
        <end position="18"/>
    </location>
</feature>
<evidence type="ECO:0000313" key="3">
    <source>
        <dbReference type="Proteomes" id="UP000245764"/>
    </source>
</evidence>
<name>A0A2H1G4V3_ZYMTR</name>
<sequence length="124" mass="13585">MQRNLLLALALTLTTTLAASLTPRDDAASLIPRDFVHYPPFACEPNRCEVCHENCQASRIKHGYSRDWLVHTCYDKTCVNSGDCLGCCNQNKEPCPWVGGWCRIPGVCCTDSGGCPPFPPKALA</sequence>
<evidence type="ECO:0008006" key="4">
    <source>
        <dbReference type="Google" id="ProtNLM"/>
    </source>
</evidence>
<protein>
    <recommendedName>
        <fullName evidence="4">4Fe-4S ferredoxin-type domain-containing protein</fullName>
    </recommendedName>
</protein>
<evidence type="ECO:0000313" key="2">
    <source>
        <dbReference type="EMBL" id="SMR48597.1"/>
    </source>
</evidence>